<feature type="transmembrane region" description="Helical" evidence="7">
    <location>
        <begin position="186"/>
        <end position="203"/>
    </location>
</feature>
<dbReference type="eggNOG" id="COG1295">
    <property type="taxonomic scope" value="Bacteria"/>
</dbReference>
<evidence type="ECO:0000313" key="9">
    <source>
        <dbReference type="EMBL" id="GAC16668.1"/>
    </source>
</evidence>
<dbReference type="InterPro" id="IPR017039">
    <property type="entry name" value="Virul_fac_BrkB"/>
</dbReference>
<dbReference type="HAMAP" id="MF_00672">
    <property type="entry name" value="UPF0761"/>
    <property type="match status" value="1"/>
</dbReference>
<evidence type="ECO:0000256" key="2">
    <source>
        <dbReference type="ARBA" id="ARBA00022475"/>
    </source>
</evidence>
<evidence type="ECO:0000256" key="8">
    <source>
        <dbReference type="SAM" id="MobiDB-lite"/>
    </source>
</evidence>
<dbReference type="NCBIfam" id="NF002457">
    <property type="entry name" value="PRK01637.1"/>
    <property type="match status" value="1"/>
</dbReference>
<dbReference type="EMBL" id="BAEN01000076">
    <property type="protein sequence ID" value="GAC16668.1"/>
    <property type="molecule type" value="Genomic_DNA"/>
</dbReference>
<reference evidence="9 10" key="1">
    <citation type="journal article" date="2017" name="Antonie Van Leeuwenhoek">
        <title>Rhizobium rhizosphaerae sp. nov., a novel species isolated from rice rhizosphere.</title>
        <authorList>
            <person name="Zhao J.J."/>
            <person name="Zhang J."/>
            <person name="Zhang R.J."/>
            <person name="Zhang C.W."/>
            <person name="Yin H.Q."/>
            <person name="Zhang X.X."/>
        </authorList>
    </citation>
    <scope>NUCLEOTIDE SEQUENCE [LARGE SCALE GENOMIC DNA]</scope>
    <source>
        <strain evidence="9 10">E3</strain>
    </source>
</reference>
<sequence>MTQFPWVSKTKAFFGHVYVVLRNVVHHCQQDNIAVSAGHLAYVSLLSLVPFIVVFFSILSAFPAFSEVRYHLEQFVFSNFIPTSGDVLQKHMTEFVNNASKMGAVSIVFLVIVALALISNVDKTLNRIWQAKSERPRIYTFAIYWMVLTLAPLLIGVSVLVSSYLVGLANYADEYTPGFSTLMLKVVPFLTSVIAFFILYMVVPNKQISYKHALAGAILAASMFELSKKMFSLYVENFPSYQVIYGAIAVVPILFVWVYLSWILVLVGAEFTRALERLLPEEDTGEERNLMPKDDDDEEEEISVKNKNR</sequence>
<comment type="similarity">
    <text evidence="7">Belongs to the UPF0761 family.</text>
</comment>
<feature type="transmembrane region" description="Helical" evidence="7">
    <location>
        <begin position="102"/>
        <end position="121"/>
    </location>
</feature>
<comment type="caution">
    <text evidence="9">The sequence shown here is derived from an EMBL/GenBank/DDBJ whole genome shotgun (WGS) entry which is preliminary data.</text>
</comment>
<dbReference type="PANTHER" id="PTHR30213:SF0">
    <property type="entry name" value="UPF0761 MEMBRANE PROTEIN YIHY"/>
    <property type="match status" value="1"/>
</dbReference>
<dbReference type="RefSeq" id="WP_008846470.1">
    <property type="nucleotide sequence ID" value="NZ_BAEN01000076.1"/>
</dbReference>
<accession>K6YJ83</accession>
<evidence type="ECO:0000313" key="10">
    <source>
        <dbReference type="Proteomes" id="UP000006334"/>
    </source>
</evidence>
<evidence type="ECO:0000256" key="4">
    <source>
        <dbReference type="ARBA" id="ARBA00022692"/>
    </source>
</evidence>
<dbReference type="PANTHER" id="PTHR30213">
    <property type="entry name" value="INNER MEMBRANE PROTEIN YHJD"/>
    <property type="match status" value="1"/>
</dbReference>
<evidence type="ECO:0000256" key="5">
    <source>
        <dbReference type="ARBA" id="ARBA00022989"/>
    </source>
</evidence>
<keyword evidence="5 7" id="KW-1133">Transmembrane helix</keyword>
<keyword evidence="10" id="KW-1185">Reference proteome</keyword>
<name>K6YJ83_9ALTE</name>
<feature type="transmembrane region" description="Helical" evidence="7">
    <location>
        <begin position="208"/>
        <end position="224"/>
    </location>
</feature>
<keyword evidence="2 7" id="KW-1003">Cell membrane</keyword>
<evidence type="ECO:0000256" key="6">
    <source>
        <dbReference type="ARBA" id="ARBA00023136"/>
    </source>
</evidence>
<keyword evidence="3" id="KW-0997">Cell inner membrane</keyword>
<dbReference type="STRING" id="1127673.GLIP_4057"/>
<dbReference type="AlphaFoldDB" id="K6YJ83"/>
<proteinExistence type="inferred from homology"/>
<keyword evidence="4 7" id="KW-0812">Transmembrane</keyword>
<feature type="transmembrane region" description="Helical" evidence="7">
    <location>
        <begin position="142"/>
        <end position="166"/>
    </location>
</feature>
<protein>
    <recommendedName>
        <fullName evidence="7">UPF0761 membrane protein GLIP_4057</fullName>
    </recommendedName>
</protein>
<dbReference type="GO" id="GO:0005886">
    <property type="term" value="C:plasma membrane"/>
    <property type="evidence" value="ECO:0007669"/>
    <property type="project" value="UniProtKB-SubCell"/>
</dbReference>
<feature type="compositionally biased region" description="Basic and acidic residues" evidence="8">
    <location>
        <begin position="284"/>
        <end position="293"/>
    </location>
</feature>
<gene>
    <name evidence="9" type="ORF">GLIP_4057</name>
</gene>
<evidence type="ECO:0000256" key="3">
    <source>
        <dbReference type="ARBA" id="ARBA00022519"/>
    </source>
</evidence>
<feature type="transmembrane region" description="Helical" evidence="7">
    <location>
        <begin position="244"/>
        <end position="267"/>
    </location>
</feature>
<dbReference type="Proteomes" id="UP000006334">
    <property type="component" value="Unassembled WGS sequence"/>
</dbReference>
<comment type="subcellular location">
    <subcellularLocation>
        <location evidence="1 7">Cell membrane</location>
        <topology evidence="1 7">Multi-pass membrane protein</topology>
    </subcellularLocation>
</comment>
<feature type="region of interest" description="Disordered" evidence="8">
    <location>
        <begin position="284"/>
        <end position="309"/>
    </location>
</feature>
<dbReference type="InterPro" id="IPR023679">
    <property type="entry name" value="UPF0761_bac"/>
</dbReference>
<dbReference type="NCBIfam" id="TIGR00765">
    <property type="entry name" value="yihY_not_rbn"/>
    <property type="match status" value="1"/>
</dbReference>
<dbReference type="Pfam" id="PF03631">
    <property type="entry name" value="Virul_fac_BrkB"/>
    <property type="match status" value="1"/>
</dbReference>
<dbReference type="PIRSF" id="PIRSF035875">
    <property type="entry name" value="RNase_BN"/>
    <property type="match status" value="1"/>
</dbReference>
<organism evidence="9 10">
    <name type="scientific">Aliiglaciecola lipolytica E3</name>
    <dbReference type="NCBI Taxonomy" id="1127673"/>
    <lineage>
        <taxon>Bacteria</taxon>
        <taxon>Pseudomonadati</taxon>
        <taxon>Pseudomonadota</taxon>
        <taxon>Gammaproteobacteria</taxon>
        <taxon>Alteromonadales</taxon>
        <taxon>Alteromonadaceae</taxon>
        <taxon>Aliiglaciecola</taxon>
    </lineage>
</organism>
<evidence type="ECO:0000256" key="7">
    <source>
        <dbReference type="HAMAP-Rule" id="MF_00672"/>
    </source>
</evidence>
<feature type="transmembrane region" description="Helical" evidence="7">
    <location>
        <begin position="40"/>
        <end position="62"/>
    </location>
</feature>
<keyword evidence="6 7" id="KW-0472">Membrane</keyword>
<dbReference type="OrthoDB" id="9808671at2"/>
<evidence type="ECO:0000256" key="1">
    <source>
        <dbReference type="ARBA" id="ARBA00004651"/>
    </source>
</evidence>